<feature type="compositionally biased region" description="Basic and acidic residues" evidence="1">
    <location>
        <begin position="524"/>
        <end position="542"/>
    </location>
</feature>
<evidence type="ECO:0000313" key="3">
    <source>
        <dbReference type="Proteomes" id="UP000202420"/>
    </source>
</evidence>
<organism evidence="2 3">
    <name type="scientific">Chlorovirus heliozoae</name>
    <dbReference type="NCBI Taxonomy" id="322019"/>
    <lineage>
        <taxon>Viruses</taxon>
        <taxon>Varidnaviria</taxon>
        <taxon>Bamfordvirae</taxon>
        <taxon>Nucleocytoviricota</taxon>
        <taxon>Megaviricetes</taxon>
        <taxon>Algavirales</taxon>
        <taxon>Phycodnaviridae</taxon>
        <taxon>Chlorovirus</taxon>
    </lineage>
</organism>
<sequence>MGQTFSTGGTGTMTRVPEFRRSKCSKIPQYVDRRAWVLKELYKVKDINEFPPQKYSLADAEADIKACVGGYRLPSSWKVTSVKKVESMKGQDLRAYALKKYHGYGPNEVTTRTIALLPYSKEDAVTDYKYYKKYGQPYFIIDRLQSTVRSRDGKISRAPGQKGTSLNYKYDVAQMDKKGKFAAKKKYDVTQYPLQTMKDGSVGRVIPCSVDPSMCKQGMTTFVSRNVSNILKRAAQINAKSKKQNLRMAQTTHARKIAALNKKIASAPPELKQKLQKQRENMQRNFRLKVARTEQTGRIQIGNSKSAEWKQKRAELGRQKQLKKQAEILLKKKEEAERRAAAERKKIENNALRKMRQQKKNPPSPETQAKLSAQRKEADARKMSAQQKEADARKMSAERAEAEKRKLSVIRKEAERRKLSAQRKEADARKMSAQQKEADARKLSAERKAKEAAARQLSAQRKANELLKTKMSAQRKEAEKLSAQRRENERKRLSAQRRAQETAARQLSAQRKANNLLKKQLSAQRKETARRQQRAREAEARHVSAQRKARNVQARQLSAKRRANASAKRRQAPSRLMPNFVTGSYSPSMPYSPIRPGLKSVPPFGG</sequence>
<proteinExistence type="predicted"/>
<protein>
    <submittedName>
        <fullName evidence="2">Uncharacterized protein Z092L</fullName>
    </submittedName>
</protein>
<feature type="region of interest" description="Disordered" evidence="1">
    <location>
        <begin position="340"/>
        <end position="606"/>
    </location>
</feature>
<accession>A7K852</accession>
<reference evidence="2 3" key="1">
    <citation type="submission" date="2006-09" db="EMBL/GenBank/DDBJ databases">
        <title>Sequence and annotation of the 288-kb ATCV-1 virus that infects an endosymbiotic Chlorella strain of the heliozoon Acanthocystis turfacea.</title>
        <authorList>
            <person name="Fitzgerald L.A."/>
            <person name="Graves M.V."/>
            <person name="Li X."/>
            <person name="Pfitzner A.J.P."/>
            <person name="Hartigan J."/>
            <person name="Van Etten J.L."/>
        </authorList>
    </citation>
    <scope>NUCLEOTIDE SEQUENCE [LARGE SCALE GENOMIC DNA]</scope>
    <source>
        <strain evidence="2 3">ATCV-1</strain>
    </source>
</reference>
<dbReference type="EMBL" id="EF101928">
    <property type="protein sequence ID" value="ABT16226.1"/>
    <property type="molecule type" value="Genomic_DNA"/>
</dbReference>
<feature type="compositionally biased region" description="Basic and acidic residues" evidence="1">
    <location>
        <begin position="374"/>
        <end position="453"/>
    </location>
</feature>
<dbReference type="RefSeq" id="YP_001426573.1">
    <property type="nucleotide sequence ID" value="NC_008724.1"/>
</dbReference>
<feature type="compositionally biased region" description="Basic and acidic residues" evidence="1">
    <location>
        <begin position="462"/>
        <end position="492"/>
    </location>
</feature>
<dbReference type="GeneID" id="5470588"/>
<name>A7K852_9PHYC</name>
<feature type="compositionally biased region" description="Basic residues" evidence="1">
    <location>
        <begin position="558"/>
        <end position="572"/>
    </location>
</feature>
<dbReference type="Proteomes" id="UP000202420">
    <property type="component" value="Segment"/>
</dbReference>
<keyword evidence="3" id="KW-1185">Reference proteome</keyword>
<evidence type="ECO:0000313" key="2">
    <source>
        <dbReference type="EMBL" id="ABT16226.1"/>
    </source>
</evidence>
<gene>
    <name evidence="2" type="primary">Z092L</name>
    <name evidence="2" type="ORF">ATCV1_Z092L</name>
</gene>
<dbReference type="OrthoDB" id="7587at10239"/>
<dbReference type="KEGG" id="vg:5470588"/>
<evidence type="ECO:0000256" key="1">
    <source>
        <dbReference type="SAM" id="MobiDB-lite"/>
    </source>
</evidence>